<evidence type="ECO:0000313" key="7">
    <source>
        <dbReference type="Proteomes" id="UP000611629"/>
    </source>
</evidence>
<keyword evidence="7" id="KW-1185">Reference proteome</keyword>
<proteinExistence type="predicted"/>
<keyword evidence="3 5" id="KW-1133">Transmembrane helix</keyword>
<name>A0A974BJ53_SEDHY</name>
<evidence type="ECO:0000256" key="3">
    <source>
        <dbReference type="ARBA" id="ARBA00022989"/>
    </source>
</evidence>
<feature type="transmembrane region" description="Helical" evidence="5">
    <location>
        <begin position="7"/>
        <end position="27"/>
    </location>
</feature>
<feature type="transmembrane region" description="Helical" evidence="5">
    <location>
        <begin position="98"/>
        <end position="116"/>
    </location>
</feature>
<gene>
    <name evidence="6" type="ORF">HZF24_06800</name>
</gene>
<comment type="subcellular location">
    <subcellularLocation>
        <location evidence="1">Membrane</location>
        <topology evidence="1">Multi-pass membrane protein</topology>
    </subcellularLocation>
</comment>
<dbReference type="AlphaFoldDB" id="A0A974BJ53"/>
<dbReference type="EMBL" id="JACBNQ010000005">
    <property type="protein sequence ID" value="NYB73846.1"/>
    <property type="molecule type" value="Genomic_DNA"/>
</dbReference>
<feature type="transmembrane region" description="Helical" evidence="5">
    <location>
        <begin position="33"/>
        <end position="53"/>
    </location>
</feature>
<evidence type="ECO:0000256" key="2">
    <source>
        <dbReference type="ARBA" id="ARBA00022692"/>
    </source>
</evidence>
<keyword evidence="2 5" id="KW-0812">Transmembrane</keyword>
<protein>
    <submittedName>
        <fullName evidence="6">Phage holin family protein</fullName>
    </submittedName>
</protein>
<keyword evidence="4 5" id="KW-0472">Membrane</keyword>
<evidence type="ECO:0000256" key="4">
    <source>
        <dbReference type="ARBA" id="ARBA00023136"/>
    </source>
</evidence>
<evidence type="ECO:0000313" key="6">
    <source>
        <dbReference type="EMBL" id="NYB73846.1"/>
    </source>
</evidence>
<dbReference type="RefSeq" id="WP_179237541.1">
    <property type="nucleotide sequence ID" value="NZ_JACBNQ010000005.1"/>
</dbReference>
<comment type="caution">
    <text evidence="6">The sequence shown here is derived from an EMBL/GenBank/DDBJ whole genome shotgun (WGS) entry which is preliminary data.</text>
</comment>
<reference evidence="6" key="1">
    <citation type="submission" date="2020-07" db="EMBL/GenBank/DDBJ databases">
        <title>Genomic analysis of a strain of Sedimentibacter Hydroxybenzoicus DSM7310.</title>
        <authorList>
            <person name="Ma S."/>
        </authorList>
    </citation>
    <scope>NUCLEOTIDE SEQUENCE</scope>
    <source>
        <strain evidence="6">DSM 7310</strain>
    </source>
</reference>
<evidence type="ECO:0000256" key="5">
    <source>
        <dbReference type="SAM" id="Phobius"/>
    </source>
</evidence>
<dbReference type="Pfam" id="PF05105">
    <property type="entry name" value="Phage_holin_4_1"/>
    <property type="match status" value="1"/>
</dbReference>
<organism evidence="6 7">
    <name type="scientific">Sedimentibacter hydroxybenzoicus DSM 7310</name>
    <dbReference type="NCBI Taxonomy" id="1123245"/>
    <lineage>
        <taxon>Bacteria</taxon>
        <taxon>Bacillati</taxon>
        <taxon>Bacillota</taxon>
        <taxon>Tissierellia</taxon>
        <taxon>Sedimentibacter</taxon>
    </lineage>
</organism>
<evidence type="ECO:0000256" key="1">
    <source>
        <dbReference type="ARBA" id="ARBA00004141"/>
    </source>
</evidence>
<sequence length="164" mass="17619">MGEKFNEIKISIVGVIAIIYAFLANIFGALTPLLIITLIAMFADLITRIYAACVRPDERPESKKVMKGLYKKVGLCLLIMLALMVDKALLILASVLGINIVAKILVTALVMAYILVREIISNAENLQHAGIELPTFLIKVLGIAKDKIDNAGDAIVGGGDGDKV</sequence>
<dbReference type="GO" id="GO:0016020">
    <property type="term" value="C:membrane"/>
    <property type="evidence" value="ECO:0007669"/>
    <property type="project" value="UniProtKB-SubCell"/>
</dbReference>
<accession>A0A974BJ53</accession>
<dbReference type="InterPro" id="IPR006480">
    <property type="entry name" value="Phage_holin_4_1"/>
</dbReference>
<dbReference type="Proteomes" id="UP000611629">
    <property type="component" value="Unassembled WGS sequence"/>
</dbReference>
<feature type="transmembrane region" description="Helical" evidence="5">
    <location>
        <begin position="73"/>
        <end position="92"/>
    </location>
</feature>